<dbReference type="BioCyc" id="ECAT999415-HMP:GTTI-226-MONOMER"/>
<protein>
    <recommendedName>
        <fullName evidence="6">ATP-grasp domain-containing protein</fullName>
    </recommendedName>
</protein>
<evidence type="ECO:0000313" key="7">
    <source>
        <dbReference type="EMBL" id="EMD17430.1"/>
    </source>
</evidence>
<dbReference type="InterPro" id="IPR013815">
    <property type="entry name" value="ATP_grasp_subdomain_1"/>
</dbReference>
<evidence type="ECO:0000256" key="4">
    <source>
        <dbReference type="ARBA" id="ARBA00022840"/>
    </source>
</evidence>
<organism evidence="7 8">
    <name type="scientific">Eggerthia catenaformis OT 569 = DSM 20559</name>
    <dbReference type="NCBI Taxonomy" id="999415"/>
    <lineage>
        <taxon>Bacteria</taxon>
        <taxon>Bacillati</taxon>
        <taxon>Bacillota</taxon>
        <taxon>Erysipelotrichia</taxon>
        <taxon>Erysipelotrichales</taxon>
        <taxon>Coprobacillaceae</taxon>
        <taxon>Eggerthia</taxon>
    </lineage>
</organism>
<dbReference type="Gene3D" id="3.30.470.20">
    <property type="entry name" value="ATP-grasp fold, B domain"/>
    <property type="match status" value="1"/>
</dbReference>
<keyword evidence="1" id="KW-0436">Ligase</keyword>
<comment type="caution">
    <text evidence="7">The sequence shown here is derived from an EMBL/GenBank/DDBJ whole genome shotgun (WGS) entry which is preliminary data.</text>
</comment>
<dbReference type="PANTHER" id="PTHR43585">
    <property type="entry name" value="FUMIPYRROLE BIOSYNTHESIS PROTEIN C"/>
    <property type="match status" value="1"/>
</dbReference>
<dbReference type="OrthoDB" id="24041at2"/>
<dbReference type="EMBL" id="AGEJ01000005">
    <property type="protein sequence ID" value="EMD17430.1"/>
    <property type="molecule type" value="Genomic_DNA"/>
</dbReference>
<dbReference type="Pfam" id="PF02222">
    <property type="entry name" value="ATP-grasp"/>
    <property type="match status" value="1"/>
</dbReference>
<feature type="domain" description="ATP-grasp" evidence="6">
    <location>
        <begin position="118"/>
        <end position="315"/>
    </location>
</feature>
<dbReference type="STRING" id="999415.HMPREF9943_00217"/>
<evidence type="ECO:0000256" key="3">
    <source>
        <dbReference type="ARBA" id="ARBA00022755"/>
    </source>
</evidence>
<dbReference type="InterPro" id="IPR052032">
    <property type="entry name" value="ATP-dep_AA_Ligase"/>
</dbReference>
<dbReference type="RefSeq" id="WP_004801230.1">
    <property type="nucleotide sequence ID" value="NZ_AUGJ01000009.1"/>
</dbReference>
<reference evidence="7 8" key="1">
    <citation type="submission" date="2013-02" db="EMBL/GenBank/DDBJ databases">
        <title>The Genome Sequence of Lactobacillus catenaformis F0143.</title>
        <authorList>
            <consortium name="The Broad Institute Genome Sequencing Platform"/>
            <person name="Earl A."/>
            <person name="Ward D."/>
            <person name="Feldgarden M."/>
            <person name="Gevers D."/>
            <person name="Izard J."/>
            <person name="Blanton J.M."/>
            <person name="Mathney J."/>
            <person name="Dewhirst F.E."/>
            <person name="Young S.K."/>
            <person name="Zeng Q."/>
            <person name="Gargeya S."/>
            <person name="Fitzgerald M."/>
            <person name="Haas B."/>
            <person name="Abouelleil A."/>
            <person name="Alvarado L."/>
            <person name="Arachchi H.M."/>
            <person name="Berlin A."/>
            <person name="Chapman S.B."/>
            <person name="Gearin G."/>
            <person name="Goldberg J."/>
            <person name="Griggs A."/>
            <person name="Gujja S."/>
            <person name="Hansen M."/>
            <person name="Heiman D."/>
            <person name="Howarth C."/>
            <person name="Larimer J."/>
            <person name="Lui A."/>
            <person name="MacDonald P.J.P."/>
            <person name="McCowen C."/>
            <person name="Montmayeur A."/>
            <person name="Murphy C."/>
            <person name="Neiman D."/>
            <person name="Pearson M."/>
            <person name="Priest M."/>
            <person name="Roberts A."/>
            <person name="Saif S."/>
            <person name="Shea T."/>
            <person name="Sisk P."/>
            <person name="Stolte C."/>
            <person name="Sykes S."/>
            <person name="Wortman J."/>
            <person name="Nusbaum C."/>
            <person name="Birren B."/>
        </authorList>
    </citation>
    <scope>NUCLEOTIDE SEQUENCE [LARGE SCALE GENOMIC DNA]</scope>
    <source>
        <strain evidence="7 8">OT 569</strain>
    </source>
</reference>
<keyword evidence="3" id="KW-0658">Purine biosynthesis</keyword>
<dbReference type="PROSITE" id="PS50975">
    <property type="entry name" value="ATP_GRASP"/>
    <property type="match status" value="1"/>
</dbReference>
<dbReference type="eggNOG" id="COG0151">
    <property type="taxonomic scope" value="Bacteria"/>
</dbReference>
<evidence type="ECO:0000259" key="6">
    <source>
        <dbReference type="PROSITE" id="PS50975"/>
    </source>
</evidence>
<evidence type="ECO:0000256" key="5">
    <source>
        <dbReference type="PROSITE-ProRule" id="PRU00409"/>
    </source>
</evidence>
<dbReference type="InterPro" id="IPR011761">
    <property type="entry name" value="ATP-grasp"/>
</dbReference>
<name>M2Q3F9_9FIRM</name>
<dbReference type="GO" id="GO:0016874">
    <property type="term" value="F:ligase activity"/>
    <property type="evidence" value="ECO:0007669"/>
    <property type="project" value="UniProtKB-KW"/>
</dbReference>
<dbReference type="Gene3D" id="3.30.1490.20">
    <property type="entry name" value="ATP-grasp fold, A domain"/>
    <property type="match status" value="1"/>
</dbReference>
<accession>M2Q3F9</accession>
<dbReference type="PANTHER" id="PTHR43585:SF2">
    <property type="entry name" value="ATP-GRASP ENZYME FSQD"/>
    <property type="match status" value="1"/>
</dbReference>
<sequence>MNFVFISPGFPKTYYQFCEQLQNKGVNVLAIGDTPYDYLSNEVKASVHEYYYVRSMEDYDQMVRAVGYFTFKYGKIDWLESNNEYWIEQDARLRTDFNITTGFKNDIIENVKRKSLMKAYYKEAGIPTARYHLMDTLENTLKFAEEVGYPLIIKPDNGMGAQDTHKINNQKELEAFYALEHQTQYIIEEFIEGVIESYDGIASRDHQVMFETSHVFPNPIMDVANNGKSMYYYSQREIPEDLKAYGRAAVKAFPVNGRCFHMEFFRLTKDKPGLAKKGELAGIEVNMRMPGAYTPDMMNYACNTNVYEIYADMVVKGSSDIKIDRKYHCIYCGRRDGVLYKYSHQDIMNKYSKQMVMNERMPDILSDDMGNYSYTAVFETKKELEQFVSDIFQGG</sequence>
<keyword evidence="2 5" id="KW-0547">Nucleotide-binding</keyword>
<dbReference type="GO" id="GO:0005524">
    <property type="term" value="F:ATP binding"/>
    <property type="evidence" value="ECO:0007669"/>
    <property type="project" value="UniProtKB-UniRule"/>
</dbReference>
<dbReference type="InterPro" id="IPR003135">
    <property type="entry name" value="ATP-grasp_carboxylate-amine"/>
</dbReference>
<gene>
    <name evidence="7" type="ORF">HMPREF9943_00217</name>
</gene>
<dbReference type="SUPFAM" id="SSF56059">
    <property type="entry name" value="Glutathione synthetase ATP-binding domain-like"/>
    <property type="match status" value="1"/>
</dbReference>
<evidence type="ECO:0000313" key="8">
    <source>
        <dbReference type="Proteomes" id="UP000011758"/>
    </source>
</evidence>
<evidence type="ECO:0000256" key="2">
    <source>
        <dbReference type="ARBA" id="ARBA00022741"/>
    </source>
</evidence>
<dbReference type="PATRIC" id="fig|999415.3.peg.217"/>
<dbReference type="GO" id="GO:0006164">
    <property type="term" value="P:purine nucleotide biosynthetic process"/>
    <property type="evidence" value="ECO:0007669"/>
    <property type="project" value="UniProtKB-KW"/>
</dbReference>
<dbReference type="GO" id="GO:0046872">
    <property type="term" value="F:metal ion binding"/>
    <property type="evidence" value="ECO:0007669"/>
    <property type="project" value="InterPro"/>
</dbReference>
<evidence type="ECO:0000256" key="1">
    <source>
        <dbReference type="ARBA" id="ARBA00022598"/>
    </source>
</evidence>
<keyword evidence="8" id="KW-1185">Reference proteome</keyword>
<proteinExistence type="predicted"/>
<keyword evidence="4 5" id="KW-0067">ATP-binding</keyword>
<dbReference type="AlphaFoldDB" id="M2Q3F9"/>
<dbReference type="Proteomes" id="UP000011758">
    <property type="component" value="Unassembled WGS sequence"/>
</dbReference>